<dbReference type="Pfam" id="PF01656">
    <property type="entry name" value="CbiA"/>
    <property type="match status" value="1"/>
</dbReference>
<dbReference type="InterPro" id="IPR017900">
    <property type="entry name" value="4Fe4S_Fe_S_CS"/>
</dbReference>
<dbReference type="SUPFAM" id="SSF54862">
    <property type="entry name" value="4Fe-4S ferredoxins"/>
    <property type="match status" value="1"/>
</dbReference>
<dbReference type="InterPro" id="IPR017896">
    <property type="entry name" value="4Fe4S_Fe-S-bd"/>
</dbReference>
<dbReference type="GO" id="GO:0016491">
    <property type="term" value="F:oxidoreductase activity"/>
    <property type="evidence" value="ECO:0007669"/>
    <property type="project" value="UniProtKB-ARBA"/>
</dbReference>
<sequence>MSSGGLEIVVASGKGGVGKSTITSSLALVLAEKKLDFIAVDADAEAPNLNIVLGITNWDEIEPYYEGRYAEIVQEKCINCGECMNACPFNAVELINNKYVINKWICEGCYTCSFVCPTKAIRIIRDIVAGYVRIKYRTPYGFPLVSGELVPGRPNSGKLVTEVKNRARKIGGKDAILLVDAAAGIGCQVISSLAGAHMAILVAEPTPASLSDLKRIHKLTKHFMIPSALIINKYDMNPEYYGIIKDYALKENIDYLGEIPFDDHIAESIANMEPLLIKYPDSPAATAIRKISLKIIDILENYREWRIKHLPPKMEPFIPIVIKPRETHT</sequence>
<keyword evidence="3" id="KW-1185">Reference proteome</keyword>
<dbReference type="Pfam" id="PF00037">
    <property type="entry name" value="Fer4"/>
    <property type="match status" value="1"/>
</dbReference>
<feature type="domain" description="4Fe-4S ferredoxin-type" evidence="1">
    <location>
        <begin position="68"/>
        <end position="97"/>
    </location>
</feature>
<organism evidence="2 3">
    <name type="scientific">Staphylothermus marinus (strain ATCC 43588 / DSM 3639 / JCM 9404 / F1)</name>
    <dbReference type="NCBI Taxonomy" id="399550"/>
    <lineage>
        <taxon>Archaea</taxon>
        <taxon>Thermoproteota</taxon>
        <taxon>Thermoprotei</taxon>
        <taxon>Desulfurococcales</taxon>
        <taxon>Desulfurococcaceae</taxon>
        <taxon>Staphylothermus</taxon>
    </lineage>
</organism>
<dbReference type="AlphaFoldDB" id="A3DME7"/>
<accession>A3DME7</accession>
<name>A3DME7_STAMF</name>
<dbReference type="OrthoDB" id="65817at2157"/>
<dbReference type="PROSITE" id="PS00198">
    <property type="entry name" value="4FE4S_FER_1"/>
    <property type="match status" value="2"/>
</dbReference>
<dbReference type="STRING" id="399550.Smar_0704"/>
<proteinExistence type="predicted"/>
<dbReference type="EMBL" id="CP000575">
    <property type="protein sequence ID" value="ABN69807.1"/>
    <property type="molecule type" value="Genomic_DNA"/>
</dbReference>
<dbReference type="HOGENOM" id="CLU_067767_1_0_2"/>
<evidence type="ECO:0000313" key="3">
    <source>
        <dbReference type="Proteomes" id="UP000000254"/>
    </source>
</evidence>
<dbReference type="PANTHER" id="PTHR43534:SF1">
    <property type="entry name" value="4FE-4S CLUSTER CONTAINING PARA FAMILY ATPASE PROTEIN"/>
    <property type="match status" value="1"/>
</dbReference>
<evidence type="ECO:0000313" key="2">
    <source>
        <dbReference type="EMBL" id="ABN69807.1"/>
    </source>
</evidence>
<dbReference type="GeneID" id="4906662"/>
<dbReference type="Proteomes" id="UP000000254">
    <property type="component" value="Chromosome"/>
</dbReference>
<feature type="domain" description="4Fe-4S ferredoxin-type" evidence="1">
    <location>
        <begin position="98"/>
        <end position="126"/>
    </location>
</feature>
<protein>
    <submittedName>
        <fullName evidence="2">Cobyrinic acid a,c-diamide synthase</fullName>
    </submittedName>
</protein>
<dbReference type="PANTHER" id="PTHR43534">
    <property type="entry name" value="MIND SUPERFAMILY P-LOOP ATPASE CONTAINING AN INSERTED FERREDOXIN DOMAIN"/>
    <property type="match status" value="1"/>
</dbReference>
<dbReference type="InterPro" id="IPR002586">
    <property type="entry name" value="CobQ/CobB/MinD/ParA_Nub-bd_dom"/>
</dbReference>
<reference evidence="3" key="1">
    <citation type="journal article" date="2009" name="BMC Genomics">
        <title>The complete genome sequence of Staphylothermus marinus reveals differences in sulfur metabolism among heterotrophic Crenarchaeota.</title>
        <authorList>
            <person name="Anderson I.J."/>
            <person name="Dharmarajan L."/>
            <person name="Rodriguez J."/>
            <person name="Hooper S."/>
            <person name="Porat I."/>
            <person name="Ulrich L.E."/>
            <person name="Elkins J.G."/>
            <person name="Mavromatis K."/>
            <person name="Sun H."/>
            <person name="Land M."/>
            <person name="Lapidus A."/>
            <person name="Lucas S."/>
            <person name="Barry K."/>
            <person name="Huber H."/>
            <person name="Zhulin I.B."/>
            <person name="Whitman W.B."/>
            <person name="Mukhopadhyay B."/>
            <person name="Woese C."/>
            <person name="Bristow J."/>
            <person name="Kyrpides N."/>
        </authorList>
    </citation>
    <scope>NUCLEOTIDE SEQUENCE [LARGE SCALE GENOMIC DNA]</scope>
    <source>
        <strain evidence="3">ATCC 43588 / DSM 3639 / JCM 9404 / F1</strain>
    </source>
</reference>
<dbReference type="Gene3D" id="3.40.50.300">
    <property type="entry name" value="P-loop containing nucleotide triphosphate hydrolases"/>
    <property type="match status" value="1"/>
</dbReference>
<dbReference type="SUPFAM" id="SSF52540">
    <property type="entry name" value="P-loop containing nucleoside triphosphate hydrolases"/>
    <property type="match status" value="1"/>
</dbReference>
<dbReference type="InterPro" id="IPR027417">
    <property type="entry name" value="P-loop_NTPase"/>
</dbReference>
<dbReference type="eggNOG" id="arCOG04073">
    <property type="taxonomic scope" value="Archaea"/>
</dbReference>
<dbReference type="PROSITE" id="PS51379">
    <property type="entry name" value="4FE4S_FER_2"/>
    <property type="match status" value="2"/>
</dbReference>
<evidence type="ECO:0000259" key="1">
    <source>
        <dbReference type="PROSITE" id="PS51379"/>
    </source>
</evidence>
<dbReference type="RefSeq" id="WP_011838998.1">
    <property type="nucleotide sequence ID" value="NC_009033.1"/>
</dbReference>
<dbReference type="Gene3D" id="3.30.70.20">
    <property type="match status" value="1"/>
</dbReference>
<reference evidence="2 3" key="2">
    <citation type="journal article" date="2009" name="Stand. Genomic Sci.">
        <title>Complete genome sequence of Staphylothermus marinus Stetter and Fiala 1986 type strain F1.</title>
        <authorList>
            <person name="Anderson I.J."/>
            <person name="Sun H."/>
            <person name="Lapidus A."/>
            <person name="Copeland A."/>
            <person name="Glavina Del Rio T."/>
            <person name="Tice H."/>
            <person name="Dalin E."/>
            <person name="Lucas S."/>
            <person name="Barry K."/>
            <person name="Land M."/>
            <person name="Richardson P."/>
            <person name="Huber H."/>
            <person name="Kyrpides N.C."/>
        </authorList>
    </citation>
    <scope>NUCLEOTIDE SEQUENCE [LARGE SCALE GENOMIC DNA]</scope>
    <source>
        <strain evidence="3">ATCC 43588 / DSM 3639 / JCM 9404 / F1</strain>
    </source>
</reference>
<dbReference type="KEGG" id="smr:Smar_0704"/>
<gene>
    <name evidence="2" type="ordered locus">Smar_0704</name>
</gene>